<dbReference type="Pfam" id="PF12796">
    <property type="entry name" value="Ank_2"/>
    <property type="match status" value="2"/>
</dbReference>
<dbReference type="SUPFAM" id="SSF48403">
    <property type="entry name" value="Ankyrin repeat"/>
    <property type="match status" value="1"/>
</dbReference>
<reference evidence="4 5" key="1">
    <citation type="submission" date="2024-03" db="EMBL/GenBank/DDBJ databases">
        <title>Community enrichment and isolation of bacterial strains for fucoidan degradation.</title>
        <authorList>
            <person name="Sichert A."/>
        </authorList>
    </citation>
    <scope>NUCLEOTIDE SEQUENCE [LARGE SCALE GENOMIC DNA]</scope>
    <source>
        <strain evidence="4 5">AS12</strain>
    </source>
</reference>
<dbReference type="EMBL" id="JBBMQS010000007">
    <property type="protein sequence ID" value="MEM5498419.1"/>
    <property type="molecule type" value="Genomic_DNA"/>
</dbReference>
<dbReference type="InterPro" id="IPR036770">
    <property type="entry name" value="Ankyrin_rpt-contain_sf"/>
</dbReference>
<evidence type="ECO:0000256" key="2">
    <source>
        <dbReference type="ARBA" id="ARBA00023043"/>
    </source>
</evidence>
<sequence length="377" mass="41360">MKINRLLKANKHQNAQVKSIIKMCVFSFVMTGIVACNTESQLSSAEPKLTDQEHQQLLLETKQAILNLDLAKVAKLTAKADINQPLPDHSSLLAWAVETQEPKFVELLLKKGAKVQLANSNRFTPIIQACRYGNSAIINTLLDKGADVNSTIEDGTSAFQLCAGSATTEDLARIVSLGANISAQNSDGQTALMWAANFGKLEKFNYLVSKGANINQQTQQGYSPLFFAIKSHNLEVIKAAIAQGADLFATTADGTTAAQLGVYTKNYVFLTWFANEMNALMSPEATQKILTSFDRDGYQLLHAAVKANQPELVANLLALGANSTTQSEPSKLKWRYEANFKSENYYPPQFTPIELAEKKEFKEIVLMLSSELQNGTE</sequence>
<protein>
    <submittedName>
        <fullName evidence="4">Ankyrin repeat domain-containing protein</fullName>
    </submittedName>
</protein>
<dbReference type="Proteomes" id="UP001461163">
    <property type="component" value="Unassembled WGS sequence"/>
</dbReference>
<dbReference type="PANTHER" id="PTHR24123:SF141">
    <property type="entry name" value="ANKYRIN 2, ISOFORM U"/>
    <property type="match status" value="1"/>
</dbReference>
<proteinExistence type="predicted"/>
<feature type="repeat" description="ANK" evidence="3">
    <location>
        <begin position="296"/>
        <end position="328"/>
    </location>
</feature>
<dbReference type="Gene3D" id="1.25.40.20">
    <property type="entry name" value="Ankyrin repeat-containing domain"/>
    <property type="match status" value="2"/>
</dbReference>
<dbReference type="PROSITE" id="PS50297">
    <property type="entry name" value="ANK_REP_REGION"/>
    <property type="match status" value="4"/>
</dbReference>
<dbReference type="InterPro" id="IPR002110">
    <property type="entry name" value="Ankyrin_rpt"/>
</dbReference>
<dbReference type="PANTHER" id="PTHR24123">
    <property type="entry name" value="ANKYRIN REPEAT-CONTAINING"/>
    <property type="match status" value="1"/>
</dbReference>
<accession>A0ABU9SY40</accession>
<feature type="repeat" description="ANK" evidence="3">
    <location>
        <begin position="220"/>
        <end position="252"/>
    </location>
</feature>
<feature type="repeat" description="ANK" evidence="3">
    <location>
        <begin position="121"/>
        <end position="153"/>
    </location>
</feature>
<keyword evidence="2 3" id="KW-0040">ANK repeat</keyword>
<evidence type="ECO:0000256" key="3">
    <source>
        <dbReference type="PROSITE-ProRule" id="PRU00023"/>
    </source>
</evidence>
<evidence type="ECO:0000313" key="4">
    <source>
        <dbReference type="EMBL" id="MEM5498419.1"/>
    </source>
</evidence>
<keyword evidence="1" id="KW-0677">Repeat</keyword>
<evidence type="ECO:0000256" key="1">
    <source>
        <dbReference type="ARBA" id="ARBA00022737"/>
    </source>
</evidence>
<keyword evidence="5" id="KW-1185">Reference proteome</keyword>
<organism evidence="4 5">
    <name type="scientific">Paraglaciecola mesophila</name>
    <dbReference type="NCBI Taxonomy" id="197222"/>
    <lineage>
        <taxon>Bacteria</taxon>
        <taxon>Pseudomonadati</taxon>
        <taxon>Pseudomonadota</taxon>
        <taxon>Gammaproteobacteria</taxon>
        <taxon>Alteromonadales</taxon>
        <taxon>Alteromonadaceae</taxon>
        <taxon>Paraglaciecola</taxon>
    </lineage>
</organism>
<dbReference type="SMART" id="SM00248">
    <property type="entry name" value="ANK"/>
    <property type="match status" value="5"/>
</dbReference>
<dbReference type="RefSeq" id="WP_342882009.1">
    <property type="nucleotide sequence ID" value="NZ_JBBMQS010000007.1"/>
</dbReference>
<feature type="repeat" description="ANK" evidence="3">
    <location>
        <begin position="187"/>
        <end position="219"/>
    </location>
</feature>
<comment type="caution">
    <text evidence="4">The sequence shown here is derived from an EMBL/GenBank/DDBJ whole genome shotgun (WGS) entry which is preliminary data.</text>
</comment>
<dbReference type="InterPro" id="IPR051165">
    <property type="entry name" value="Multifunctional_ANK_Repeat"/>
</dbReference>
<dbReference type="PROSITE" id="PS50088">
    <property type="entry name" value="ANK_REPEAT"/>
    <property type="match status" value="4"/>
</dbReference>
<gene>
    <name evidence="4" type="ORF">WNY77_13500</name>
</gene>
<evidence type="ECO:0000313" key="5">
    <source>
        <dbReference type="Proteomes" id="UP001461163"/>
    </source>
</evidence>
<name>A0ABU9SY40_9ALTE</name>